<comment type="caution">
    <text evidence="2">The sequence shown here is derived from an EMBL/GenBank/DDBJ whole genome shotgun (WGS) entry which is preliminary data.</text>
</comment>
<organism evidence="2 3">
    <name type="scientific">Billgrantia zhangzhouensis</name>
    <dbReference type="NCBI Taxonomy" id="2733481"/>
    <lineage>
        <taxon>Bacteria</taxon>
        <taxon>Pseudomonadati</taxon>
        <taxon>Pseudomonadota</taxon>
        <taxon>Gammaproteobacteria</taxon>
        <taxon>Oceanospirillales</taxon>
        <taxon>Halomonadaceae</taxon>
        <taxon>Billgrantia</taxon>
    </lineage>
</organism>
<feature type="compositionally biased region" description="Basic and acidic residues" evidence="1">
    <location>
        <begin position="123"/>
        <end position="143"/>
    </location>
</feature>
<accession>A0ABS9ADV6</accession>
<reference evidence="2 3" key="1">
    <citation type="journal article" date="2021" name="Front. Microbiol.">
        <title>Aerobic Denitrification and Heterotrophic Sulfur Oxidation in the Genus Halomonas Revealed by Six Novel Species Characterizations and Genome-Based Analysis.</title>
        <authorList>
            <person name="Wang L."/>
            <person name="Shao Z."/>
        </authorList>
    </citation>
    <scope>NUCLEOTIDE SEQUENCE [LARGE SCALE GENOMIC DNA]</scope>
    <source>
        <strain evidence="2 3">MCCC 1A11036</strain>
    </source>
</reference>
<protein>
    <submittedName>
        <fullName evidence="2">Uncharacterized protein</fullName>
    </submittedName>
</protein>
<sequence length="294" mass="33509">MKLEKAFSEDINLCITAQDADRKFDEGNIKSKFNFQCPDEKCDAPVTCANLDRPKHKRKRDPYYKVVGKHSPQCDIAKDIRAQRNGPRTSSDIYSDSDEYTDNAIRLNLQPPSTNRPEGSGDPNEKGDGKGKARPKDYAEAGKRKIQRSKTLSSLIDAYLAKESITVQLPETGVIHINDLFYEINGQDVSELEDDFRIFYGKAWFNKRESGYSIVFEKTLALNETTKKPSTYMSINTLEASGFRRFNLNTLDKIADNKPKMVFVLSETGPRVKNGYINIWCEGAEYLDYRLITR</sequence>
<evidence type="ECO:0000313" key="3">
    <source>
        <dbReference type="Proteomes" id="UP001320122"/>
    </source>
</evidence>
<dbReference type="EMBL" id="JABFTT010000005">
    <property type="protein sequence ID" value="MCE8019902.1"/>
    <property type="molecule type" value="Genomic_DNA"/>
</dbReference>
<feature type="region of interest" description="Disordered" evidence="1">
    <location>
        <begin position="106"/>
        <end position="145"/>
    </location>
</feature>
<proteinExistence type="predicted"/>
<keyword evidence="3" id="KW-1185">Reference proteome</keyword>
<gene>
    <name evidence="2" type="ORF">HOP51_07205</name>
</gene>
<dbReference type="Proteomes" id="UP001320122">
    <property type="component" value="Unassembled WGS sequence"/>
</dbReference>
<dbReference type="RefSeq" id="WP_234273281.1">
    <property type="nucleotide sequence ID" value="NZ_JABFTT010000005.1"/>
</dbReference>
<evidence type="ECO:0000313" key="2">
    <source>
        <dbReference type="EMBL" id="MCE8019902.1"/>
    </source>
</evidence>
<evidence type="ECO:0000256" key="1">
    <source>
        <dbReference type="SAM" id="MobiDB-lite"/>
    </source>
</evidence>
<name>A0ABS9ADV6_9GAMM</name>